<proteinExistence type="predicted"/>
<dbReference type="Proteomes" id="UP000234323">
    <property type="component" value="Unassembled WGS sequence"/>
</dbReference>
<reference evidence="1 2" key="1">
    <citation type="submission" date="2015-10" db="EMBL/GenBank/DDBJ databases">
        <title>Genome analyses suggest a sexual origin of heterokaryosis in a supposedly ancient asexual fungus.</title>
        <authorList>
            <person name="Ropars J."/>
            <person name="Sedzielewska K."/>
            <person name="Noel J."/>
            <person name="Charron P."/>
            <person name="Farinelli L."/>
            <person name="Marton T."/>
            <person name="Kruger M."/>
            <person name="Pelin A."/>
            <person name="Brachmann A."/>
            <person name="Corradi N."/>
        </authorList>
    </citation>
    <scope>NUCLEOTIDE SEQUENCE [LARGE SCALE GENOMIC DNA]</scope>
    <source>
        <strain evidence="1 2">A4</strain>
    </source>
</reference>
<dbReference type="EMBL" id="LLXI01000227">
    <property type="protein sequence ID" value="PKY42964.1"/>
    <property type="molecule type" value="Genomic_DNA"/>
</dbReference>
<evidence type="ECO:0000313" key="2">
    <source>
        <dbReference type="Proteomes" id="UP000234323"/>
    </source>
</evidence>
<comment type="caution">
    <text evidence="1">The sequence shown here is derived from an EMBL/GenBank/DDBJ whole genome shotgun (WGS) entry which is preliminary data.</text>
</comment>
<dbReference type="VEuPathDB" id="FungiDB:RhiirA1_468903"/>
<dbReference type="AlphaFoldDB" id="A0A2I1G8K4"/>
<evidence type="ECO:0000313" key="1">
    <source>
        <dbReference type="EMBL" id="PKY42964.1"/>
    </source>
</evidence>
<protein>
    <submittedName>
        <fullName evidence="1">Uncharacterized protein</fullName>
    </submittedName>
</protein>
<accession>A0A2I1G8K4</accession>
<sequence>MVSMVSQNAKHAKEIGFHTSYMINNLNCVLFSYFIRNYSIKTKENHIYIIVKQFIITDLLIENPLITWTIFSHRNFEGKFFENNASSSTPNISQALTEGDDLDTAVNRAFYYEPVIHALKKYSFFGITEEDIARTVEKSTGDGELYTNLILEHREALSTLDINNLSSLYHLLFLFYESFDFIQASVSKGMENACKEFV</sequence>
<organism evidence="1 2">
    <name type="scientific">Rhizophagus irregularis</name>
    <dbReference type="NCBI Taxonomy" id="588596"/>
    <lineage>
        <taxon>Eukaryota</taxon>
        <taxon>Fungi</taxon>
        <taxon>Fungi incertae sedis</taxon>
        <taxon>Mucoromycota</taxon>
        <taxon>Glomeromycotina</taxon>
        <taxon>Glomeromycetes</taxon>
        <taxon>Glomerales</taxon>
        <taxon>Glomeraceae</taxon>
        <taxon>Rhizophagus</taxon>
    </lineage>
</organism>
<keyword evidence="2" id="KW-1185">Reference proteome</keyword>
<gene>
    <name evidence="1" type="ORF">RhiirA4_417890</name>
</gene>
<name>A0A2I1G8K4_9GLOM</name>